<dbReference type="SUPFAM" id="SSF48208">
    <property type="entry name" value="Six-hairpin glycosidases"/>
    <property type="match status" value="1"/>
</dbReference>
<name>A0ABU1TCV6_9SPHI</name>
<feature type="domain" description="Glycoside hydrolase family 9" evidence="9">
    <location>
        <begin position="130"/>
        <end position="582"/>
    </location>
</feature>
<dbReference type="InterPro" id="IPR001701">
    <property type="entry name" value="Glyco_hydro_9"/>
</dbReference>
<dbReference type="RefSeq" id="WP_310097120.1">
    <property type="nucleotide sequence ID" value="NZ_JAVDUU010000003.1"/>
</dbReference>
<dbReference type="PROSITE" id="PS00592">
    <property type="entry name" value="GH9_2"/>
    <property type="match status" value="1"/>
</dbReference>
<dbReference type="EMBL" id="JAVDUU010000003">
    <property type="protein sequence ID" value="MDR6943227.1"/>
    <property type="molecule type" value="Genomic_DNA"/>
</dbReference>
<keyword evidence="8" id="KW-0136">Cellulose degradation</keyword>
<dbReference type="PANTHER" id="PTHR22298">
    <property type="entry name" value="ENDO-1,4-BETA-GLUCANASE"/>
    <property type="match status" value="1"/>
</dbReference>
<evidence type="ECO:0000256" key="4">
    <source>
        <dbReference type="ARBA" id="ARBA00023295"/>
    </source>
</evidence>
<dbReference type="GO" id="GO:0008810">
    <property type="term" value="F:cellulase activity"/>
    <property type="evidence" value="ECO:0007669"/>
    <property type="project" value="UniProtKB-EC"/>
</dbReference>
<evidence type="ECO:0000256" key="3">
    <source>
        <dbReference type="ARBA" id="ARBA00023277"/>
    </source>
</evidence>
<comment type="caution">
    <text evidence="11">The sequence shown here is derived from an EMBL/GenBank/DDBJ whole genome shotgun (WGS) entry which is preliminary data.</text>
</comment>
<evidence type="ECO:0000313" key="12">
    <source>
        <dbReference type="Proteomes" id="UP001247620"/>
    </source>
</evidence>
<dbReference type="InterPro" id="IPR012341">
    <property type="entry name" value="6hp_glycosidase-like_sf"/>
</dbReference>
<dbReference type="InterPro" id="IPR008928">
    <property type="entry name" value="6-hairpin_glycosidase_sf"/>
</dbReference>
<dbReference type="PROSITE" id="PS00698">
    <property type="entry name" value="GH9_3"/>
    <property type="match status" value="1"/>
</dbReference>
<evidence type="ECO:0000256" key="7">
    <source>
        <dbReference type="PROSITE-ProRule" id="PRU10060"/>
    </source>
</evidence>
<dbReference type="Pfam" id="PF02927">
    <property type="entry name" value="CelD_N"/>
    <property type="match status" value="1"/>
</dbReference>
<dbReference type="InterPro" id="IPR004197">
    <property type="entry name" value="Cellulase_Ig-like"/>
</dbReference>
<reference evidence="11 12" key="1">
    <citation type="submission" date="2023-07" db="EMBL/GenBank/DDBJ databases">
        <title>Sorghum-associated microbial communities from plants grown in Nebraska, USA.</title>
        <authorList>
            <person name="Schachtman D."/>
        </authorList>
    </citation>
    <scope>NUCLEOTIDE SEQUENCE [LARGE SCALE GENOMIC DNA]</scope>
    <source>
        <strain evidence="11 12">3262</strain>
    </source>
</reference>
<keyword evidence="2 6" id="KW-0378">Hydrolase</keyword>
<dbReference type="Proteomes" id="UP001247620">
    <property type="component" value="Unassembled WGS sequence"/>
</dbReference>
<dbReference type="Gene3D" id="2.60.40.10">
    <property type="entry name" value="Immunoglobulins"/>
    <property type="match status" value="1"/>
</dbReference>
<evidence type="ECO:0000259" key="9">
    <source>
        <dbReference type="Pfam" id="PF00759"/>
    </source>
</evidence>
<evidence type="ECO:0000259" key="10">
    <source>
        <dbReference type="Pfam" id="PF02927"/>
    </source>
</evidence>
<dbReference type="SUPFAM" id="SSF81296">
    <property type="entry name" value="E set domains"/>
    <property type="match status" value="1"/>
</dbReference>
<evidence type="ECO:0000256" key="1">
    <source>
        <dbReference type="ARBA" id="ARBA00007072"/>
    </source>
</evidence>
<sequence>MNKEIIYNKVVLRISVWIVITLFIIQPASSQQRDKAAVSIRLNQIGFYPDAVKKAIVLNGKGDTFTIQTLQKKIVFAGKLTPSVKPDFAGNITSIANFSMFNKPGSYRLYVQGGAVSYPFKIKNRVHKPVADAAIKAYYYMRASIALPEKYAGKWQRAGGHPDTQVLVHSSTQSAKRKAGTIISSPRGWYDAGDYNKYIVNSGITTGTLLSLYEDFPEYMKTVNLNIPESGNGIPDILNEVLWNLRWMITMQDTEDGGVYHKLTNAAFDKFEMPDKEKAPRYVVQKSTAAALDFAAVMAQASRILKKYKQQLPGLADSCLNAAQNAWTWAVKNPNLAYKQEEINKKFTPPITTGTYGDNHFTDEFIWAASELFVTTHNTGFLQNINLLPDNQMPVPTWSQVKLLGYYTLVKNTTATDAKDVKELPEIKKRLITAADELMNGVDDNAYQTVMTQSAKHFGWGSTSEAANEGVLLIQAYKLTNVEKYLDYALANLDYLLGRNAAGYSYVTGYGSKTPMHPHHRPSVADGIAEPIPGLLVGGANPGMQDSIRVPSTVPDEAYIDDDRAYAANEIAINWNAPMAYLANAIESLQLKLKHPAK</sequence>
<comment type="similarity">
    <text evidence="1 6 8">Belongs to the glycosyl hydrolase 9 (cellulase E) family.</text>
</comment>
<evidence type="ECO:0000256" key="5">
    <source>
        <dbReference type="ARBA" id="ARBA00023326"/>
    </source>
</evidence>
<dbReference type="InterPro" id="IPR018221">
    <property type="entry name" value="Glyco_hydro_9_His_AS"/>
</dbReference>
<keyword evidence="12" id="KW-1185">Reference proteome</keyword>
<keyword evidence="3 6" id="KW-0119">Carbohydrate metabolism</keyword>
<evidence type="ECO:0000256" key="8">
    <source>
        <dbReference type="RuleBase" id="RU361166"/>
    </source>
</evidence>
<protein>
    <recommendedName>
        <fullName evidence="8">Endoglucanase</fullName>
        <ecNumber evidence="8">3.2.1.4</ecNumber>
    </recommendedName>
</protein>
<dbReference type="EC" id="3.2.1.4" evidence="8"/>
<accession>A0ABU1TCV6</accession>
<keyword evidence="5 6" id="KW-0624">Polysaccharide degradation</keyword>
<dbReference type="Gene3D" id="1.50.10.10">
    <property type="match status" value="1"/>
</dbReference>
<dbReference type="Pfam" id="PF00759">
    <property type="entry name" value="Glyco_hydro_9"/>
    <property type="match status" value="1"/>
</dbReference>
<feature type="active site" evidence="6">
    <location>
        <position position="519"/>
    </location>
</feature>
<dbReference type="InterPro" id="IPR014756">
    <property type="entry name" value="Ig_E-set"/>
</dbReference>
<feature type="active site" evidence="7">
    <location>
        <position position="570"/>
    </location>
</feature>
<feature type="domain" description="Cellulase Ig-like" evidence="10">
    <location>
        <begin position="38"/>
        <end position="113"/>
    </location>
</feature>
<keyword evidence="4 6" id="KW-0326">Glycosidase</keyword>
<proteinExistence type="inferred from homology"/>
<gene>
    <name evidence="11" type="ORF">J2W55_003080</name>
</gene>
<feature type="active site" evidence="7">
    <location>
        <position position="561"/>
    </location>
</feature>
<dbReference type="InterPro" id="IPR013783">
    <property type="entry name" value="Ig-like_fold"/>
</dbReference>
<dbReference type="InterPro" id="IPR033126">
    <property type="entry name" value="Glyco_hydro_9_Asp/Glu_AS"/>
</dbReference>
<dbReference type="CDD" id="cd02850">
    <property type="entry name" value="E_set_Cellulase_N"/>
    <property type="match status" value="1"/>
</dbReference>
<evidence type="ECO:0000256" key="6">
    <source>
        <dbReference type="PROSITE-ProRule" id="PRU10059"/>
    </source>
</evidence>
<organism evidence="11 12">
    <name type="scientific">Mucilaginibacter pocheonensis</name>
    <dbReference type="NCBI Taxonomy" id="398050"/>
    <lineage>
        <taxon>Bacteria</taxon>
        <taxon>Pseudomonadati</taxon>
        <taxon>Bacteroidota</taxon>
        <taxon>Sphingobacteriia</taxon>
        <taxon>Sphingobacteriales</taxon>
        <taxon>Sphingobacteriaceae</taxon>
        <taxon>Mucilaginibacter</taxon>
    </lineage>
</organism>
<evidence type="ECO:0000313" key="11">
    <source>
        <dbReference type="EMBL" id="MDR6943227.1"/>
    </source>
</evidence>
<comment type="catalytic activity">
    <reaction evidence="8">
        <text>Endohydrolysis of (1-&gt;4)-beta-D-glucosidic linkages in cellulose, lichenin and cereal beta-D-glucans.</text>
        <dbReference type="EC" id="3.2.1.4"/>
    </reaction>
</comment>
<evidence type="ECO:0000256" key="2">
    <source>
        <dbReference type="ARBA" id="ARBA00022801"/>
    </source>
</evidence>